<sequence>MSDNDDQSNIEMILKALEYDQSLQAGSSSTHNMIYGDRDIVAERLVADYFGENSDPSKYSDYYLRRRYRTRRKLFLEIEWVNCTKAWHGQFERGDKKTDQDKDCLIIDRINNGQWSWNWSRTNLGVRNLAYLCDMLNEIGQLNIDVNEDTCTWSLGPNGTFTVKDARYRIDQNILPILAHATTWDKSIPQKVNMFMWRLSLDRLCNTPKNVSQWKYVRGRYFIIQ</sequence>
<accession>A0ABQ4YGH2</accession>
<reference evidence="1" key="2">
    <citation type="submission" date="2022-01" db="EMBL/GenBank/DDBJ databases">
        <authorList>
            <person name="Yamashiro T."/>
            <person name="Shiraishi A."/>
            <person name="Satake H."/>
            <person name="Nakayama K."/>
        </authorList>
    </citation>
    <scope>NUCLEOTIDE SEQUENCE</scope>
</reference>
<keyword evidence="2" id="KW-1185">Reference proteome</keyword>
<gene>
    <name evidence="1" type="ORF">Tco_0725934</name>
</gene>
<organism evidence="1 2">
    <name type="scientific">Tanacetum coccineum</name>
    <dbReference type="NCBI Taxonomy" id="301880"/>
    <lineage>
        <taxon>Eukaryota</taxon>
        <taxon>Viridiplantae</taxon>
        <taxon>Streptophyta</taxon>
        <taxon>Embryophyta</taxon>
        <taxon>Tracheophyta</taxon>
        <taxon>Spermatophyta</taxon>
        <taxon>Magnoliopsida</taxon>
        <taxon>eudicotyledons</taxon>
        <taxon>Gunneridae</taxon>
        <taxon>Pentapetalae</taxon>
        <taxon>asterids</taxon>
        <taxon>campanulids</taxon>
        <taxon>Asterales</taxon>
        <taxon>Asteraceae</taxon>
        <taxon>Asteroideae</taxon>
        <taxon>Anthemideae</taxon>
        <taxon>Anthemidinae</taxon>
        <taxon>Tanacetum</taxon>
    </lineage>
</organism>
<comment type="caution">
    <text evidence="1">The sequence shown here is derived from an EMBL/GenBank/DDBJ whole genome shotgun (WGS) entry which is preliminary data.</text>
</comment>
<protein>
    <recommendedName>
        <fullName evidence="3">Reverse transcriptase zinc-binding domain-containing protein</fullName>
    </recommendedName>
</protein>
<dbReference type="EMBL" id="BQNB010010347">
    <property type="protein sequence ID" value="GJS76053.1"/>
    <property type="molecule type" value="Genomic_DNA"/>
</dbReference>
<dbReference type="Proteomes" id="UP001151760">
    <property type="component" value="Unassembled WGS sequence"/>
</dbReference>
<reference evidence="1" key="1">
    <citation type="journal article" date="2022" name="Int. J. Mol. Sci.">
        <title>Draft Genome of Tanacetum Coccineum: Genomic Comparison of Closely Related Tanacetum-Family Plants.</title>
        <authorList>
            <person name="Yamashiro T."/>
            <person name="Shiraishi A."/>
            <person name="Nakayama K."/>
            <person name="Satake H."/>
        </authorList>
    </citation>
    <scope>NUCLEOTIDE SEQUENCE</scope>
</reference>
<evidence type="ECO:0000313" key="2">
    <source>
        <dbReference type="Proteomes" id="UP001151760"/>
    </source>
</evidence>
<proteinExistence type="predicted"/>
<name>A0ABQ4YGH2_9ASTR</name>
<evidence type="ECO:0000313" key="1">
    <source>
        <dbReference type="EMBL" id="GJS76053.1"/>
    </source>
</evidence>
<evidence type="ECO:0008006" key="3">
    <source>
        <dbReference type="Google" id="ProtNLM"/>
    </source>
</evidence>